<name>A0ABT5T6V1_9RHOB</name>
<comment type="caution">
    <text evidence="5">The sequence shown here is derived from an EMBL/GenBank/DDBJ whole genome shotgun (WGS) entry which is preliminary data.</text>
</comment>
<keyword evidence="6" id="KW-1185">Reference proteome</keyword>
<dbReference type="Gene3D" id="3.40.50.360">
    <property type="match status" value="1"/>
</dbReference>
<keyword evidence="3" id="KW-0175">Coiled coil</keyword>
<evidence type="ECO:0000256" key="2">
    <source>
        <dbReference type="ARBA" id="ARBA00023002"/>
    </source>
</evidence>
<keyword evidence="2" id="KW-0560">Oxidoreductase</keyword>
<dbReference type="SUPFAM" id="SSF52218">
    <property type="entry name" value="Flavoproteins"/>
    <property type="match status" value="1"/>
</dbReference>
<dbReference type="EMBL" id="JAQZSM010000004">
    <property type="protein sequence ID" value="MDD7970837.1"/>
    <property type="molecule type" value="Genomic_DNA"/>
</dbReference>
<dbReference type="Proteomes" id="UP001431784">
    <property type="component" value="Unassembled WGS sequence"/>
</dbReference>
<dbReference type="InterPro" id="IPR051545">
    <property type="entry name" value="NAD(P)H_dehydrogenase_qn"/>
</dbReference>
<organism evidence="5 6">
    <name type="scientific">Roseinatronobacter alkalisoli</name>
    <dbReference type="NCBI Taxonomy" id="3028235"/>
    <lineage>
        <taxon>Bacteria</taxon>
        <taxon>Pseudomonadati</taxon>
        <taxon>Pseudomonadota</taxon>
        <taxon>Alphaproteobacteria</taxon>
        <taxon>Rhodobacterales</taxon>
        <taxon>Paracoccaceae</taxon>
        <taxon>Roseinatronobacter</taxon>
    </lineage>
</organism>
<evidence type="ECO:0000256" key="3">
    <source>
        <dbReference type="SAM" id="Coils"/>
    </source>
</evidence>
<gene>
    <name evidence="5" type="ORF">PUT78_06975</name>
</gene>
<accession>A0ABT5T6V1</accession>
<evidence type="ECO:0000259" key="4">
    <source>
        <dbReference type="Pfam" id="PF02525"/>
    </source>
</evidence>
<evidence type="ECO:0000313" key="6">
    <source>
        <dbReference type="Proteomes" id="UP001431784"/>
    </source>
</evidence>
<dbReference type="PANTHER" id="PTHR10204">
    <property type="entry name" value="NAD P H OXIDOREDUCTASE-RELATED"/>
    <property type="match status" value="1"/>
</dbReference>
<feature type="domain" description="Flavodoxin-like fold" evidence="4">
    <location>
        <begin position="1"/>
        <end position="207"/>
    </location>
</feature>
<evidence type="ECO:0000256" key="1">
    <source>
        <dbReference type="ARBA" id="ARBA00006252"/>
    </source>
</evidence>
<protein>
    <submittedName>
        <fullName evidence="5">NAD(P)H-dependent oxidoreductase</fullName>
    </submittedName>
</protein>
<proteinExistence type="inferred from homology"/>
<comment type="similarity">
    <text evidence="1">Belongs to the NAD(P)H dehydrogenase (quinone) family.</text>
</comment>
<dbReference type="InterPro" id="IPR003680">
    <property type="entry name" value="Flavodoxin_fold"/>
</dbReference>
<dbReference type="RefSeq" id="WP_274351517.1">
    <property type="nucleotide sequence ID" value="NZ_JAQZSM010000004.1"/>
</dbReference>
<dbReference type="PANTHER" id="PTHR10204:SF34">
    <property type="entry name" value="NAD(P)H DEHYDROGENASE [QUINONE] 1 ISOFORM 1"/>
    <property type="match status" value="1"/>
</dbReference>
<dbReference type="Pfam" id="PF02525">
    <property type="entry name" value="Flavodoxin_2"/>
    <property type="match status" value="1"/>
</dbReference>
<evidence type="ECO:0000313" key="5">
    <source>
        <dbReference type="EMBL" id="MDD7970837.1"/>
    </source>
</evidence>
<dbReference type="InterPro" id="IPR029039">
    <property type="entry name" value="Flavoprotein-like_sf"/>
</dbReference>
<sequence>MHFHILHAHPEPKSFNGALTERARTDLPAKGHKVTVTDLYAAGFDPVERGAHYTRRLNTDTFSPLAEQRHAFGTGAVPCDVRQEIAALERADTLVLQFPLWWHGPPAILKGWFDRVFLSGGIYTSCKRYDTGHFKRRRALVSVTSGAPESAFGPGARGGDPAAMLWPIHYSLHYLGFTVLPPFWTFGVQGHGYAYEDAGKTSQRLQQQLDAWAERLHALRTDQPLAFPGWNDWDAEGRATGQ</sequence>
<feature type="coiled-coil region" evidence="3">
    <location>
        <begin position="195"/>
        <end position="222"/>
    </location>
</feature>
<reference evidence="5" key="1">
    <citation type="submission" date="2023-02" db="EMBL/GenBank/DDBJ databases">
        <title>Description of Roseinatronobacter alkalisoli sp. nov., an alkaliphilic bacerium isolated from soda soil.</title>
        <authorList>
            <person name="Wei W."/>
        </authorList>
    </citation>
    <scope>NUCLEOTIDE SEQUENCE</scope>
    <source>
        <strain evidence="5">HJB301</strain>
    </source>
</reference>